<feature type="domain" description="HYR" evidence="2">
    <location>
        <begin position="229"/>
        <end position="311"/>
    </location>
</feature>
<keyword evidence="4" id="KW-1185">Reference proteome</keyword>
<dbReference type="Proteomes" id="UP001172083">
    <property type="component" value="Unassembled WGS sequence"/>
</dbReference>
<keyword evidence="1" id="KW-0677">Repeat</keyword>
<feature type="domain" description="HYR" evidence="2">
    <location>
        <begin position="474"/>
        <end position="554"/>
    </location>
</feature>
<feature type="domain" description="HYR" evidence="2">
    <location>
        <begin position="555"/>
        <end position="636"/>
    </location>
</feature>
<dbReference type="InterPro" id="IPR013783">
    <property type="entry name" value="Ig-like_fold"/>
</dbReference>
<accession>A0ABT8L764</accession>
<dbReference type="EMBL" id="JAUJEB010000001">
    <property type="protein sequence ID" value="MDN5213061.1"/>
    <property type="molecule type" value="Genomic_DNA"/>
</dbReference>
<reference evidence="3" key="1">
    <citation type="submission" date="2023-06" db="EMBL/GenBank/DDBJ databases">
        <title>Genomic of Agaribacillus aureum.</title>
        <authorList>
            <person name="Wang G."/>
        </authorList>
    </citation>
    <scope>NUCLEOTIDE SEQUENCE</scope>
    <source>
        <strain evidence="3">BMA12</strain>
    </source>
</reference>
<dbReference type="Pfam" id="PF17963">
    <property type="entry name" value="Big_9"/>
    <property type="match status" value="1"/>
</dbReference>
<name>A0ABT8L764_9BACT</name>
<sequence length="830" mass="88504">MKFLSYLCCFCPFQKKHSSYLPANGIFYFFSRKILFLLFTVGAVLTAYGQNCDVDFIGSSSQNYSGTCATATIDRLELGKTVFIGDDDVFTFDAPANITITEDLIINAEGNGKIIIPAGVTVNVGRHIKFIPRNGGCENGNACTFEIIVNGTLNGGVDLENSLETLVWSGTGTVSITNHFENMTPGCMKCSDGSCPAFPTGVGCQDNGINCLGTDFCADSYGNSTPTQNDVTPPVISNCPANQEVDMTGSDCNETVSWTLPNATDNVGVISFVSNFNSGDEFPLGTTTVTYTARDAAGNSSSCSFNVTVNDKILPVISNCPADIVVSITGSNCEETVSWTAPSASDNCGIKSFVSSHNPGDAFSHGVTTVTYRAIDDSDNAVECSFDVTVNDNISPVITNCPADIVTNLSGADCNESVSWTLPVATDNCKVNTFVSSHNPGDRFPLGLTTVTYTATDQAGNIAVCDFDVTINDNTSPVITDCPGDLVINLTGSDCEVAVNWNPPSASDNCSVSTFVSSHDPGDRFSPGTTVISYTAQDPSGNEAVCSFNVTVEDHIAPVIEQCSPTLIISDYDSALEQAVVSWDLPTASDNCAPVTLLGTHNPGDGFPKGTTIVSYTARDASGNTSSCSFDVEVTGNGVPVVQPKAVITEDAIPVKVCLEATDPDDDPLVLKAVNYVSTNGEVVWQNDDSSLCFTYTSNEKYEGIETFPVLVCDDQVPAACTEIEVKIEVFIDKELVIYKAFTPDNDNINDKWMIENIEFYPDNKVMIFDRWGSPVYSATGYDNEGVIWDGSSNQGVFSKGKLVPSGTYYFVIDLGNGQAVRKGFLELVQ</sequence>
<dbReference type="RefSeq" id="WP_346758377.1">
    <property type="nucleotide sequence ID" value="NZ_JAUJEB010000001.1"/>
</dbReference>
<dbReference type="PANTHER" id="PTHR24273">
    <property type="entry name" value="FI04643P-RELATED"/>
    <property type="match status" value="1"/>
</dbReference>
<protein>
    <submittedName>
        <fullName evidence="3">HYR domain-containing protein</fullName>
    </submittedName>
</protein>
<dbReference type="PROSITE" id="PS50825">
    <property type="entry name" value="HYR"/>
    <property type="match status" value="5"/>
</dbReference>
<dbReference type="Gene3D" id="2.60.40.10">
    <property type="entry name" value="Immunoglobulins"/>
    <property type="match status" value="1"/>
</dbReference>
<organism evidence="3 4">
    <name type="scientific">Agaribacillus aureus</name>
    <dbReference type="NCBI Taxonomy" id="3051825"/>
    <lineage>
        <taxon>Bacteria</taxon>
        <taxon>Pseudomonadati</taxon>
        <taxon>Bacteroidota</taxon>
        <taxon>Cytophagia</taxon>
        <taxon>Cytophagales</taxon>
        <taxon>Splendidivirgaceae</taxon>
        <taxon>Agaribacillus</taxon>
    </lineage>
</organism>
<dbReference type="PANTHER" id="PTHR24273:SF32">
    <property type="entry name" value="HYALIN"/>
    <property type="match status" value="1"/>
</dbReference>
<dbReference type="Pfam" id="PF02494">
    <property type="entry name" value="HYR"/>
    <property type="match status" value="5"/>
</dbReference>
<dbReference type="InterPro" id="IPR003410">
    <property type="entry name" value="HYR_dom"/>
</dbReference>
<feature type="domain" description="HYR" evidence="2">
    <location>
        <begin position="312"/>
        <end position="390"/>
    </location>
</feature>
<dbReference type="Pfam" id="PF13585">
    <property type="entry name" value="CHU_C"/>
    <property type="match status" value="1"/>
</dbReference>
<dbReference type="InterPro" id="IPR026341">
    <property type="entry name" value="T9SS_type_B"/>
</dbReference>
<dbReference type="NCBIfam" id="TIGR04131">
    <property type="entry name" value="Bac_Flav_CTERM"/>
    <property type="match status" value="1"/>
</dbReference>
<evidence type="ECO:0000256" key="1">
    <source>
        <dbReference type="ARBA" id="ARBA00022737"/>
    </source>
</evidence>
<feature type="domain" description="HYR" evidence="2">
    <location>
        <begin position="391"/>
        <end position="473"/>
    </location>
</feature>
<evidence type="ECO:0000313" key="3">
    <source>
        <dbReference type="EMBL" id="MDN5213061.1"/>
    </source>
</evidence>
<gene>
    <name evidence="3" type="ORF">QQ020_13425</name>
</gene>
<evidence type="ECO:0000259" key="2">
    <source>
        <dbReference type="PROSITE" id="PS50825"/>
    </source>
</evidence>
<evidence type="ECO:0000313" key="4">
    <source>
        <dbReference type="Proteomes" id="UP001172083"/>
    </source>
</evidence>
<proteinExistence type="predicted"/>
<comment type="caution">
    <text evidence="3">The sequence shown here is derived from an EMBL/GenBank/DDBJ whole genome shotgun (WGS) entry which is preliminary data.</text>
</comment>